<dbReference type="AlphaFoldDB" id="A0A5K7XGK4"/>
<organism evidence="8 9">
    <name type="scientific">Lacipirellula parvula</name>
    <dbReference type="NCBI Taxonomy" id="2650471"/>
    <lineage>
        <taxon>Bacteria</taxon>
        <taxon>Pseudomonadati</taxon>
        <taxon>Planctomycetota</taxon>
        <taxon>Planctomycetia</taxon>
        <taxon>Pirellulales</taxon>
        <taxon>Lacipirellulaceae</taxon>
        <taxon>Lacipirellula</taxon>
    </lineage>
</organism>
<feature type="transmembrane region" description="Helical" evidence="7">
    <location>
        <begin position="79"/>
        <end position="97"/>
    </location>
</feature>
<feature type="transmembrane region" description="Helical" evidence="7">
    <location>
        <begin position="523"/>
        <end position="546"/>
    </location>
</feature>
<evidence type="ECO:0000313" key="9">
    <source>
        <dbReference type="Proteomes" id="UP000326837"/>
    </source>
</evidence>
<dbReference type="KEGG" id="lpav:PLANPX_4729"/>
<keyword evidence="9" id="KW-1185">Reference proteome</keyword>
<evidence type="ECO:0000256" key="4">
    <source>
        <dbReference type="ARBA" id="ARBA00022692"/>
    </source>
</evidence>
<name>A0A5K7XGK4_9BACT</name>
<comment type="subcellular location">
    <subcellularLocation>
        <location evidence="1">Membrane</location>
        <topology evidence="1">Multi-pass membrane protein</topology>
    </subcellularLocation>
</comment>
<feature type="transmembrane region" description="Helical" evidence="7">
    <location>
        <begin position="496"/>
        <end position="517"/>
    </location>
</feature>
<keyword evidence="6 7" id="KW-0472">Membrane</keyword>
<feature type="transmembrane region" description="Helical" evidence="7">
    <location>
        <begin position="20"/>
        <end position="38"/>
    </location>
</feature>
<evidence type="ECO:0000256" key="2">
    <source>
        <dbReference type="ARBA" id="ARBA00007015"/>
    </source>
</evidence>
<dbReference type="EMBL" id="AP021861">
    <property type="protein sequence ID" value="BBO35117.1"/>
    <property type="molecule type" value="Genomic_DNA"/>
</dbReference>
<comment type="similarity">
    <text evidence="2">Belongs to the major facilitator superfamily. Folate-biopterin transporter (TC 2.A.71) family.</text>
</comment>
<evidence type="ECO:0000256" key="3">
    <source>
        <dbReference type="ARBA" id="ARBA00022448"/>
    </source>
</evidence>
<proteinExistence type="inferred from homology"/>
<dbReference type="InterPro" id="IPR036259">
    <property type="entry name" value="MFS_trans_sf"/>
</dbReference>
<evidence type="ECO:0000256" key="6">
    <source>
        <dbReference type="ARBA" id="ARBA00023136"/>
    </source>
</evidence>
<evidence type="ECO:0000256" key="1">
    <source>
        <dbReference type="ARBA" id="ARBA00004141"/>
    </source>
</evidence>
<feature type="transmembrane region" description="Helical" evidence="7">
    <location>
        <begin position="104"/>
        <end position="121"/>
    </location>
</feature>
<feature type="transmembrane region" description="Helical" evidence="7">
    <location>
        <begin position="367"/>
        <end position="389"/>
    </location>
</feature>
<keyword evidence="5 7" id="KW-1133">Transmembrane helix</keyword>
<keyword evidence="3" id="KW-0813">Transport</keyword>
<dbReference type="InterPro" id="IPR039309">
    <property type="entry name" value="BT1"/>
</dbReference>
<evidence type="ECO:0000256" key="5">
    <source>
        <dbReference type="ARBA" id="ARBA00022989"/>
    </source>
</evidence>
<reference evidence="9" key="1">
    <citation type="submission" date="2019-10" db="EMBL/GenBank/DDBJ databases">
        <title>Lacipirellula parvula gen. nov., sp. nov., representing a lineage of planctomycetes widespread in freshwater anoxic habitats, and description of the family Lacipirellulaceae.</title>
        <authorList>
            <person name="Dedysh S.N."/>
            <person name="Kulichevskaya I.S."/>
            <person name="Beletsky A.V."/>
            <person name="Rakitin A.L."/>
            <person name="Mardanov A.V."/>
            <person name="Ivanova A.A."/>
            <person name="Saltykova V.X."/>
            <person name="Rijpstra W.I.C."/>
            <person name="Sinninghe Damste J.S."/>
            <person name="Ravin N.V."/>
        </authorList>
    </citation>
    <scope>NUCLEOTIDE SEQUENCE [LARGE SCALE GENOMIC DNA]</scope>
    <source>
        <strain evidence="9">PX69</strain>
    </source>
</reference>
<feature type="transmembrane region" description="Helical" evidence="7">
    <location>
        <begin position="141"/>
        <end position="164"/>
    </location>
</feature>
<dbReference type="InterPro" id="IPR004752">
    <property type="entry name" value="AmpG_permease/AT-1"/>
</dbReference>
<keyword evidence="4 7" id="KW-0812">Transmembrane</keyword>
<dbReference type="Pfam" id="PF03092">
    <property type="entry name" value="BT1"/>
    <property type="match status" value="1"/>
</dbReference>
<dbReference type="RefSeq" id="WP_152100565.1">
    <property type="nucleotide sequence ID" value="NZ_AP021861.1"/>
</dbReference>
<protein>
    <submittedName>
        <fullName evidence="8">AmpG permease</fullName>
    </submittedName>
</protein>
<feature type="transmembrane region" description="Helical" evidence="7">
    <location>
        <begin position="590"/>
        <end position="610"/>
    </location>
</feature>
<dbReference type="Proteomes" id="UP000326837">
    <property type="component" value="Chromosome"/>
</dbReference>
<gene>
    <name evidence="8" type="ORF">PLANPX_4729</name>
</gene>
<feature type="transmembrane region" description="Helical" evidence="7">
    <location>
        <begin position="467"/>
        <end position="489"/>
    </location>
</feature>
<dbReference type="PANTHER" id="PTHR12778:SF10">
    <property type="entry name" value="MAJOR FACILITATOR SUPERFAMILY DOMAIN-CONTAINING PROTEIN 3"/>
    <property type="match status" value="1"/>
</dbReference>
<sequence length="623" mass="66921">MDSPTPNAERTRSPWAWVPSLYFAQGIPNIVVTGVSVVMLKRLGLENAQIAFYSSILGLPWVLKPLWSPIVQRFGTRRAWTVAMQLLVAIGLGGAAATLPLESWVTYLMALLAFVALASATHDVAADGLYLLALSSHEQAWFVGIRSTAFRLAVITGSGVLVMLAGSLESSTGLPTVPIHASAVDKAASTIVFAPSENGLQASGQAGIVVLNDRVELSLGNQKLEDVEALAMQVRRWNVEHGFYNASLEDKKKAADAPPPTGVVAGLEAWIEERFGPPKPDPDALARAGDAAPVLMKLANPVPPGEELVVQFGLSEGDPGFKVIEGERFVLTAKNCDEPFAAVIQVEDKLDLPSAAEFEIRSGNITLAWMTALGIAAAVFGGLCLYHYVVLPRPAGDVPVKGSEENAAIGFLEPFISFFRKPRILALLAFLLLYRLPEAQLMKLASPFLIDSREKGGLALTTGELGFVYGTVGIAMLTLGGIVGGMAAAKGGLKRWLWPMALAIHLPNIAILLLALIQPDNHWVITAAIGIEQFGYGFGFTAYMLYCIYIARGEHQTVHYALCTGFMALGMLIPGMWSGWLQGLIGYQNFFIWVMLCTIPSFASVAFIPLDGDFGKKKREEAA</sequence>
<dbReference type="Gene3D" id="1.20.1250.20">
    <property type="entry name" value="MFS general substrate transporter like domains"/>
    <property type="match status" value="2"/>
</dbReference>
<feature type="transmembrane region" description="Helical" evidence="7">
    <location>
        <begin position="50"/>
        <end position="67"/>
    </location>
</feature>
<feature type="transmembrane region" description="Helical" evidence="7">
    <location>
        <begin position="558"/>
        <end position="578"/>
    </location>
</feature>
<evidence type="ECO:0000313" key="8">
    <source>
        <dbReference type="EMBL" id="BBO35117.1"/>
    </source>
</evidence>
<evidence type="ECO:0000256" key="7">
    <source>
        <dbReference type="SAM" id="Phobius"/>
    </source>
</evidence>
<dbReference type="PANTHER" id="PTHR12778">
    <property type="entry name" value="SOLUTE CARRIER FAMILY 33 ACETYL-COA TRANSPORTER -RELATED"/>
    <property type="match status" value="1"/>
</dbReference>
<dbReference type="SUPFAM" id="SSF103473">
    <property type="entry name" value="MFS general substrate transporter"/>
    <property type="match status" value="2"/>
</dbReference>
<accession>A0A5K7XGK4</accession>
<dbReference type="GO" id="GO:0016020">
    <property type="term" value="C:membrane"/>
    <property type="evidence" value="ECO:0007669"/>
    <property type="project" value="UniProtKB-SubCell"/>
</dbReference>